<dbReference type="PANTHER" id="PTHR47926">
    <property type="entry name" value="PENTATRICOPEPTIDE REPEAT-CONTAINING PROTEIN"/>
    <property type="match status" value="1"/>
</dbReference>
<dbReference type="PROSITE" id="PS51375">
    <property type="entry name" value="PPR"/>
    <property type="match status" value="1"/>
</dbReference>
<protein>
    <recommendedName>
        <fullName evidence="5">Pentatricopeptide repeat-containing protein</fullName>
    </recommendedName>
</protein>
<evidence type="ECO:0008006" key="5">
    <source>
        <dbReference type="Google" id="ProtNLM"/>
    </source>
</evidence>
<dbReference type="Gene3D" id="1.25.40.10">
    <property type="entry name" value="Tetratricopeptide repeat domain"/>
    <property type="match status" value="1"/>
</dbReference>
<dbReference type="Pfam" id="PF01535">
    <property type="entry name" value="PPR"/>
    <property type="match status" value="3"/>
</dbReference>
<evidence type="ECO:0000313" key="3">
    <source>
        <dbReference type="EMBL" id="KAK9281282.1"/>
    </source>
</evidence>
<name>A0AAP0RRT5_LIQFO</name>
<dbReference type="PANTHER" id="PTHR47926:SF359">
    <property type="entry name" value="PENTACOTRIPEPTIDE-REPEAT REGION OF PRORP DOMAIN-CONTAINING PROTEIN"/>
    <property type="match status" value="1"/>
</dbReference>
<reference evidence="3 4" key="1">
    <citation type="journal article" date="2024" name="Plant J.">
        <title>Genome sequences and population genomics reveal climatic adaptation and genomic divergence between two closely related sweetgum species.</title>
        <authorList>
            <person name="Xu W.Q."/>
            <person name="Ren C.Q."/>
            <person name="Zhang X.Y."/>
            <person name="Comes H.P."/>
            <person name="Liu X.H."/>
            <person name="Li Y.G."/>
            <person name="Kettle C.J."/>
            <person name="Jalonen R."/>
            <person name="Gaisberger H."/>
            <person name="Ma Y.Z."/>
            <person name="Qiu Y.X."/>
        </authorList>
    </citation>
    <scope>NUCLEOTIDE SEQUENCE [LARGE SCALE GENOMIC DNA]</scope>
    <source>
        <strain evidence="3">Hangzhou</strain>
    </source>
</reference>
<comment type="caution">
    <text evidence="3">The sequence shown here is derived from an EMBL/GenBank/DDBJ whole genome shotgun (WGS) entry which is preliminary data.</text>
</comment>
<dbReference type="InterPro" id="IPR046960">
    <property type="entry name" value="PPR_At4g14850-like_plant"/>
</dbReference>
<dbReference type="AlphaFoldDB" id="A0AAP0RRT5"/>
<accession>A0AAP0RRT5</accession>
<dbReference type="GO" id="GO:0009451">
    <property type="term" value="P:RNA modification"/>
    <property type="evidence" value="ECO:0007669"/>
    <property type="project" value="InterPro"/>
</dbReference>
<evidence type="ECO:0000313" key="4">
    <source>
        <dbReference type="Proteomes" id="UP001415857"/>
    </source>
</evidence>
<dbReference type="InterPro" id="IPR002885">
    <property type="entry name" value="PPR_rpt"/>
</dbReference>
<dbReference type="EMBL" id="JBBPBK010000007">
    <property type="protein sequence ID" value="KAK9281282.1"/>
    <property type="molecule type" value="Genomic_DNA"/>
</dbReference>
<dbReference type="Proteomes" id="UP001415857">
    <property type="component" value="Unassembled WGS sequence"/>
</dbReference>
<keyword evidence="4" id="KW-1185">Reference proteome</keyword>
<evidence type="ECO:0000256" key="2">
    <source>
        <dbReference type="PROSITE-ProRule" id="PRU00708"/>
    </source>
</evidence>
<feature type="repeat" description="PPR" evidence="2">
    <location>
        <begin position="95"/>
        <end position="125"/>
    </location>
</feature>
<sequence length="204" mass="22384">MVRAYVCLNLRSKALELFRNMREVGLTPEPVALAIVVAACGQLGELCVAKAFHGFVSKSGIQVDGFVSSGLLSLYGDSGGLDFAYQLLSEMLMKNIVTWNTMIHQCVKHNRLELAKQLFGSMGCTWVMEYDDPRLSRVDQYEEVLALFHEIESLGGKPNILTLSSTLSACASLGALDIGTWIHAYVEKNDMNLDGALDSSLIEM</sequence>
<gene>
    <name evidence="3" type="ORF">L1049_004179</name>
</gene>
<keyword evidence="1" id="KW-0677">Repeat</keyword>
<dbReference type="NCBIfam" id="TIGR00756">
    <property type="entry name" value="PPR"/>
    <property type="match status" value="1"/>
</dbReference>
<evidence type="ECO:0000256" key="1">
    <source>
        <dbReference type="ARBA" id="ARBA00022737"/>
    </source>
</evidence>
<dbReference type="GO" id="GO:0003723">
    <property type="term" value="F:RNA binding"/>
    <property type="evidence" value="ECO:0007669"/>
    <property type="project" value="InterPro"/>
</dbReference>
<organism evidence="3 4">
    <name type="scientific">Liquidambar formosana</name>
    <name type="common">Formosan gum</name>
    <dbReference type="NCBI Taxonomy" id="63359"/>
    <lineage>
        <taxon>Eukaryota</taxon>
        <taxon>Viridiplantae</taxon>
        <taxon>Streptophyta</taxon>
        <taxon>Embryophyta</taxon>
        <taxon>Tracheophyta</taxon>
        <taxon>Spermatophyta</taxon>
        <taxon>Magnoliopsida</taxon>
        <taxon>eudicotyledons</taxon>
        <taxon>Gunneridae</taxon>
        <taxon>Pentapetalae</taxon>
        <taxon>Saxifragales</taxon>
        <taxon>Altingiaceae</taxon>
        <taxon>Liquidambar</taxon>
    </lineage>
</organism>
<dbReference type="InterPro" id="IPR011990">
    <property type="entry name" value="TPR-like_helical_dom_sf"/>
</dbReference>
<proteinExistence type="predicted"/>